<sequence>MNDWPPSNYPFLIALLILTVTAVALAIGDDELAENLAIYVYYSLILGIAIRFFELALPEGNMERLNPAKERISVGSDFIGHHGSKFIRNMDIILKNLYSTLQLYLRRAIFEIKVSISGFEKQHPPIGTQIRTKISVIKLQYLKRIYIVKPGKNISLISDISWNTAILLSVFLIISLAYGITINMQFVNRYLGNLILIIIGWLILYILLRVRFYTGRLK</sequence>
<feature type="transmembrane region" description="Helical" evidence="1">
    <location>
        <begin position="190"/>
        <end position="208"/>
    </location>
</feature>
<comment type="caution">
    <text evidence="2">The sequence shown here is derived from an EMBL/GenBank/DDBJ whole genome shotgun (WGS) entry which is preliminary data.</text>
</comment>
<evidence type="ECO:0000313" key="2">
    <source>
        <dbReference type="EMBL" id="KPQ45369.1"/>
    </source>
</evidence>
<keyword evidence="1" id="KW-0472">Membrane</keyword>
<dbReference type="EMBL" id="LKCM01000008">
    <property type="protein sequence ID" value="KPQ45369.1"/>
    <property type="molecule type" value="Genomic_DNA"/>
</dbReference>
<dbReference type="Proteomes" id="UP000050360">
    <property type="component" value="Unassembled WGS sequence"/>
</dbReference>
<accession>A0A0P7ZJP5</accession>
<protein>
    <submittedName>
        <fullName evidence="2">Uncharacterized protein</fullName>
    </submittedName>
</protein>
<dbReference type="AlphaFoldDB" id="A0A0P7ZJP5"/>
<name>A0A0P7ZJP5_9EURY</name>
<reference evidence="2 3" key="1">
    <citation type="submission" date="2015-09" db="EMBL/GenBank/DDBJ databases">
        <title>A metagenomics-based metabolic model of nitrate-dependent anaerobic oxidation of methane by Methanoperedens-like archaea.</title>
        <authorList>
            <person name="Arshad A."/>
            <person name="Speth D.R."/>
            <person name="De Graaf R.M."/>
            <person name="Op Den Camp H.J."/>
            <person name="Jetten M.S."/>
            <person name="Welte C.U."/>
        </authorList>
    </citation>
    <scope>NUCLEOTIDE SEQUENCE [LARGE SCALE GENOMIC DNA]</scope>
</reference>
<feature type="transmembrane region" description="Helical" evidence="1">
    <location>
        <begin position="162"/>
        <end position="184"/>
    </location>
</feature>
<keyword evidence="1" id="KW-0812">Transmembrane</keyword>
<gene>
    <name evidence="2" type="ORF">MPEBLZ_00043</name>
</gene>
<feature type="transmembrane region" description="Helical" evidence="1">
    <location>
        <begin position="36"/>
        <end position="57"/>
    </location>
</feature>
<evidence type="ECO:0000256" key="1">
    <source>
        <dbReference type="SAM" id="Phobius"/>
    </source>
</evidence>
<proteinExistence type="predicted"/>
<evidence type="ECO:0000313" key="3">
    <source>
        <dbReference type="Proteomes" id="UP000050360"/>
    </source>
</evidence>
<organism evidence="2 3">
    <name type="scientific">Candidatus Methanoperedens nitratireducens</name>
    <dbReference type="NCBI Taxonomy" id="1392998"/>
    <lineage>
        <taxon>Archaea</taxon>
        <taxon>Methanobacteriati</taxon>
        <taxon>Methanobacteriota</taxon>
        <taxon>Stenosarchaea group</taxon>
        <taxon>Methanomicrobia</taxon>
        <taxon>Methanosarcinales</taxon>
        <taxon>ANME-2 cluster</taxon>
        <taxon>Candidatus Methanoperedentaceae</taxon>
        <taxon>Candidatus Methanoperedens</taxon>
    </lineage>
</organism>
<keyword evidence="1" id="KW-1133">Transmembrane helix</keyword>